<dbReference type="AlphaFoldDB" id="C4J109"/>
<reference evidence="1" key="1">
    <citation type="journal article" date="2009" name="PLoS Genet.">
        <title>Sequencing, mapping, and analysis of 27,455 maize full-length cDNAs.</title>
        <authorList>
            <person name="Soderlund C."/>
            <person name="Descour A."/>
            <person name="Kudrna D."/>
            <person name="Bomhoff M."/>
            <person name="Boyd L."/>
            <person name="Currie J."/>
            <person name="Angelova A."/>
            <person name="Collura K."/>
            <person name="Wissotski M."/>
            <person name="Ashley E."/>
            <person name="Morrow D."/>
            <person name="Fernandes J."/>
            <person name="Walbot V."/>
            <person name="Yu Y."/>
        </authorList>
    </citation>
    <scope>NUCLEOTIDE SEQUENCE</scope>
    <source>
        <strain evidence="1">B73</strain>
    </source>
</reference>
<proteinExistence type="evidence at transcript level"/>
<accession>C4J109</accession>
<protein>
    <submittedName>
        <fullName evidence="1">Uncharacterized protein</fullName>
    </submittedName>
</protein>
<sequence length="177" mass="18195">MKTTRTAQGTMLMDGGGGGGAGSLFVGGKGRQQLEVPLVLDQPLGLHAVAVGGRRQVLLLAQLAVLGAGVGGRGRRALQGLDVLPGVAAGDVVPPPADVLAGLEHAAGARVGDEVVRVGQVRQVGDGEVVAGQERGLLQALLVDVQQLLQVLLPLLEQLQHLLLLLRAHLGLARRRL</sequence>
<dbReference type="EMBL" id="BT084506">
    <property type="protein sequence ID" value="ACR34859.1"/>
    <property type="molecule type" value="mRNA"/>
</dbReference>
<name>C4J109_MAIZE</name>
<evidence type="ECO:0000313" key="1">
    <source>
        <dbReference type="EMBL" id="ACR34859.1"/>
    </source>
</evidence>
<reference evidence="1" key="2">
    <citation type="submission" date="2012-06" db="EMBL/GenBank/DDBJ databases">
        <authorList>
            <person name="Yu Y."/>
            <person name="Currie J."/>
            <person name="Lomeli R."/>
            <person name="Angelova A."/>
            <person name="Collura K."/>
            <person name="Wissotski M."/>
            <person name="Campos D."/>
            <person name="Kudrna D."/>
            <person name="Golser W."/>
            <person name="Ashely E."/>
            <person name="Descour A."/>
            <person name="Fernandes J."/>
            <person name="Soderlund C."/>
            <person name="Walbot V."/>
        </authorList>
    </citation>
    <scope>NUCLEOTIDE SEQUENCE</scope>
    <source>
        <strain evidence="1">B73</strain>
    </source>
</reference>
<organism evidence="1">
    <name type="scientific">Zea mays</name>
    <name type="common">Maize</name>
    <dbReference type="NCBI Taxonomy" id="4577"/>
    <lineage>
        <taxon>Eukaryota</taxon>
        <taxon>Viridiplantae</taxon>
        <taxon>Streptophyta</taxon>
        <taxon>Embryophyta</taxon>
        <taxon>Tracheophyta</taxon>
        <taxon>Spermatophyta</taxon>
        <taxon>Magnoliopsida</taxon>
        <taxon>Liliopsida</taxon>
        <taxon>Poales</taxon>
        <taxon>Poaceae</taxon>
        <taxon>PACMAD clade</taxon>
        <taxon>Panicoideae</taxon>
        <taxon>Andropogonodae</taxon>
        <taxon>Andropogoneae</taxon>
        <taxon>Tripsacinae</taxon>
        <taxon>Zea</taxon>
    </lineage>
</organism>